<feature type="transmembrane region" description="Helical" evidence="1">
    <location>
        <begin position="151"/>
        <end position="175"/>
    </location>
</feature>
<accession>A0A9P4N347</accession>
<feature type="transmembrane region" description="Helical" evidence="1">
    <location>
        <begin position="52"/>
        <end position="71"/>
    </location>
</feature>
<keyword evidence="1" id="KW-0812">Transmembrane</keyword>
<gene>
    <name evidence="2" type="ORF">CC78DRAFT_545091</name>
</gene>
<sequence length="245" mass="26972">MREMGNQLYIIYHSGSSAARLGRSFLTPFPISPVGVLRILCDLRAMLTTPDICITAILLLIIFFLHIIILIKTIRSDRRAGLPELPAKQIITGLIVVVIEPILLHEHYVMSSIFSEPCCGICATLSGIILFVAKVLLLIMSAIKLSGHSHVYLVIRAALVSVQTIVFILASARALHKNQAAVKANDSGSDSGRKAWMALRSHCIHLVVASMLCSICRMQKFADFLADLFKKFHPPSKCDFTTTAF</sequence>
<keyword evidence="1" id="KW-0472">Membrane</keyword>
<feature type="transmembrane region" description="Helical" evidence="1">
    <location>
        <begin position="114"/>
        <end position="139"/>
    </location>
</feature>
<reference evidence="3" key="1">
    <citation type="journal article" date="2020" name="Stud. Mycol.">
        <title>101 Dothideomycetes genomes: A test case for predicting lifestyles and emergence of pathogens.</title>
        <authorList>
            <person name="Haridas S."/>
            <person name="Albert R."/>
            <person name="Binder M."/>
            <person name="Bloem J."/>
            <person name="LaButti K."/>
            <person name="Salamov A."/>
            <person name="Andreopoulos B."/>
            <person name="Baker S."/>
            <person name="Barry K."/>
            <person name="Bills G."/>
            <person name="Bluhm B."/>
            <person name="Cannon C."/>
            <person name="Castanera R."/>
            <person name="Culley D."/>
            <person name="Daum C."/>
            <person name="Ezra D."/>
            <person name="Gonzalez J."/>
            <person name="Henrissat B."/>
            <person name="Kuo A."/>
            <person name="Liang C."/>
            <person name="Lipzen A."/>
            <person name="Lutzoni F."/>
            <person name="Magnuson J."/>
            <person name="Mondo S."/>
            <person name="Nolan M."/>
            <person name="Ohm R."/>
            <person name="Pangilinan J."/>
            <person name="Park H.-J."/>
            <person name="Ramirez L."/>
            <person name="Alfaro M."/>
            <person name="Sun H."/>
            <person name="Tritt A."/>
            <person name="Yoshinaga Y."/>
            <person name="Zwiers L.-H."/>
            <person name="Turgeon B."/>
            <person name="Goodwin S."/>
            <person name="Spatafora J."/>
            <person name="Crous P."/>
            <person name="Grigoriev I."/>
        </authorList>
    </citation>
    <scope>NUCLEOTIDE SEQUENCE [LARGE SCALE GENOMIC DNA]</scope>
    <source>
        <strain evidence="3">CBS 304.66</strain>
    </source>
</reference>
<evidence type="ECO:0000313" key="2">
    <source>
        <dbReference type="EMBL" id="KAF2263248.1"/>
    </source>
</evidence>
<keyword evidence="1" id="KW-1133">Transmembrane helix</keyword>
<keyword evidence="3" id="KW-1185">Reference proteome</keyword>
<proteinExistence type="predicted"/>
<evidence type="ECO:0000256" key="1">
    <source>
        <dbReference type="SAM" id="Phobius"/>
    </source>
</evidence>
<dbReference type="EMBL" id="ML986628">
    <property type="protein sequence ID" value="KAF2263248.1"/>
    <property type="molecule type" value="Genomic_DNA"/>
</dbReference>
<dbReference type="AlphaFoldDB" id="A0A9P4N347"/>
<protein>
    <submittedName>
        <fullName evidence="2">Uncharacterized protein</fullName>
    </submittedName>
</protein>
<dbReference type="Proteomes" id="UP000800093">
    <property type="component" value="Unassembled WGS sequence"/>
</dbReference>
<name>A0A9P4N347_9PLEO</name>
<feature type="transmembrane region" description="Helical" evidence="1">
    <location>
        <begin position="91"/>
        <end position="108"/>
    </location>
</feature>
<organism evidence="2 3">
    <name type="scientific">Lojkania enalia</name>
    <dbReference type="NCBI Taxonomy" id="147567"/>
    <lineage>
        <taxon>Eukaryota</taxon>
        <taxon>Fungi</taxon>
        <taxon>Dikarya</taxon>
        <taxon>Ascomycota</taxon>
        <taxon>Pezizomycotina</taxon>
        <taxon>Dothideomycetes</taxon>
        <taxon>Pleosporomycetidae</taxon>
        <taxon>Pleosporales</taxon>
        <taxon>Pleosporales incertae sedis</taxon>
        <taxon>Lojkania</taxon>
    </lineage>
</organism>
<evidence type="ECO:0000313" key="3">
    <source>
        <dbReference type="Proteomes" id="UP000800093"/>
    </source>
</evidence>
<comment type="caution">
    <text evidence="2">The sequence shown here is derived from an EMBL/GenBank/DDBJ whole genome shotgun (WGS) entry which is preliminary data.</text>
</comment>